<dbReference type="SUPFAM" id="SSF51011">
    <property type="entry name" value="Glycosyl hydrolase domain"/>
    <property type="match status" value="1"/>
</dbReference>
<dbReference type="PRINTS" id="PR00745">
    <property type="entry name" value="GLHYDRLASE39"/>
</dbReference>
<gene>
    <name evidence="6" type="ORF">VSP0166_LOCUS16558</name>
</gene>
<dbReference type="SUPFAM" id="SSF51445">
    <property type="entry name" value="(Trans)glycosidases"/>
    <property type="match status" value="1"/>
</dbReference>
<protein>
    <recommendedName>
        <fullName evidence="5">Glycosyl hydrolases family 39 N-terminal catalytic domain-containing protein</fullName>
    </recommendedName>
</protein>
<dbReference type="Gene3D" id="2.60.40.1500">
    <property type="entry name" value="Glycosyl hydrolase domain, family 39"/>
    <property type="match status" value="1"/>
</dbReference>
<dbReference type="GO" id="GO:0004553">
    <property type="term" value="F:hydrolase activity, hydrolyzing O-glycosyl compounds"/>
    <property type="evidence" value="ECO:0007669"/>
    <property type="project" value="InterPro"/>
</dbReference>
<evidence type="ECO:0000256" key="1">
    <source>
        <dbReference type="ARBA" id="ARBA00008875"/>
    </source>
</evidence>
<dbReference type="AlphaFoldDB" id="A0A7S4MRI3"/>
<dbReference type="Gene3D" id="3.20.20.80">
    <property type="entry name" value="Glycosidases"/>
    <property type="match status" value="1"/>
</dbReference>
<dbReference type="InterPro" id="IPR017853">
    <property type="entry name" value="GH"/>
</dbReference>
<evidence type="ECO:0000259" key="5">
    <source>
        <dbReference type="Pfam" id="PF01229"/>
    </source>
</evidence>
<dbReference type="PANTHER" id="PTHR12631:SF10">
    <property type="entry name" value="BETA-XYLOSIDASE-LIKE PROTEIN-RELATED"/>
    <property type="match status" value="1"/>
</dbReference>
<dbReference type="EMBL" id="HBKP01023722">
    <property type="protein sequence ID" value="CAE2238552.1"/>
    <property type="molecule type" value="Transcribed_RNA"/>
</dbReference>
<dbReference type="InterPro" id="IPR000514">
    <property type="entry name" value="Glyco_hydro_39"/>
</dbReference>
<organism evidence="6">
    <name type="scientific">Vannella robusta</name>
    <dbReference type="NCBI Taxonomy" id="1487602"/>
    <lineage>
        <taxon>Eukaryota</taxon>
        <taxon>Amoebozoa</taxon>
        <taxon>Discosea</taxon>
        <taxon>Flabellinia</taxon>
        <taxon>Vannellidae</taxon>
        <taxon>Vannella</taxon>
    </lineage>
</organism>
<sequence length="418" mass="47005">MSTYTIVNGSPSLSFFNVDSVYDFLLSINMKPYIEVSFMPELLASGNQTVFHYNANITPPKDSSAWEYVITEFVKHLEERYGVDEVRQWPFEIWNEPNCGFWSGTMQEYYEFYALTANAIKSVDSQLRVGGPATCQSAYLTEFLNYTSAVNAPVDFVSTHEYPTDITPTYRNVMTNVVKQARAEVGQLPLYYSEYNDGLYEPPHHDSSYAAAFIAKNAHDLEPYVDLMSWWTFSDIFEEQGFSSIPFMDPNGWGLLNRYGIAKPSYRTFQLLNEVGTELVSVTSGNTGEVVSKDIEVWGTIQETTAQGKLLHLVVYNFNVVDRPMRSLLANITVNGVDTSSISTAATLNLIDSSHVNPAHTWEVMGSPMYPTRSQLEELDIASQLKPEGLAYSIFSSSSINFQLQLEPEAVAFISLEL</sequence>
<name>A0A7S4MRI3_9EUKA</name>
<feature type="active site" description="Proton donor" evidence="4">
    <location>
        <position position="96"/>
    </location>
</feature>
<dbReference type="InterPro" id="IPR051923">
    <property type="entry name" value="Glycosyl_Hydrolase_39"/>
</dbReference>
<comment type="similarity">
    <text evidence="1">Belongs to the glycosyl hydrolase 39 family.</text>
</comment>
<keyword evidence="3" id="KW-0326">Glycosidase</keyword>
<dbReference type="Pfam" id="PF01229">
    <property type="entry name" value="Glyco_hydro_39"/>
    <property type="match status" value="1"/>
</dbReference>
<accession>A0A7S4MRI3</accession>
<dbReference type="PROSITE" id="PS01027">
    <property type="entry name" value="GLYCOSYL_HYDROL_F39"/>
    <property type="match status" value="1"/>
</dbReference>
<evidence type="ECO:0000313" key="6">
    <source>
        <dbReference type="EMBL" id="CAE2238552.1"/>
    </source>
</evidence>
<dbReference type="GO" id="GO:0005975">
    <property type="term" value="P:carbohydrate metabolic process"/>
    <property type="evidence" value="ECO:0007669"/>
    <property type="project" value="InterPro"/>
</dbReference>
<feature type="domain" description="Glycosyl hydrolases family 39 N-terminal catalytic" evidence="5">
    <location>
        <begin position="8"/>
        <end position="386"/>
    </location>
</feature>
<proteinExistence type="inferred from homology"/>
<keyword evidence="2" id="KW-0378">Hydrolase</keyword>
<dbReference type="InterPro" id="IPR049166">
    <property type="entry name" value="GH39_cat"/>
</dbReference>
<evidence type="ECO:0000256" key="2">
    <source>
        <dbReference type="ARBA" id="ARBA00022801"/>
    </source>
</evidence>
<evidence type="ECO:0000256" key="3">
    <source>
        <dbReference type="ARBA" id="ARBA00023295"/>
    </source>
</evidence>
<reference evidence="6" key="1">
    <citation type="submission" date="2021-01" db="EMBL/GenBank/DDBJ databases">
        <authorList>
            <person name="Corre E."/>
            <person name="Pelletier E."/>
            <person name="Niang G."/>
            <person name="Scheremetjew M."/>
            <person name="Finn R."/>
            <person name="Kale V."/>
            <person name="Holt S."/>
            <person name="Cochrane G."/>
            <person name="Meng A."/>
            <person name="Brown T."/>
            <person name="Cohen L."/>
        </authorList>
    </citation>
    <scope>NUCLEOTIDE SEQUENCE</scope>
    <source>
        <strain evidence="6">DIVA3 518/3/11/1/6</strain>
    </source>
</reference>
<dbReference type="InterPro" id="IPR049165">
    <property type="entry name" value="GH39_as"/>
</dbReference>
<dbReference type="PANTHER" id="PTHR12631">
    <property type="entry name" value="ALPHA-L-IDURONIDASE"/>
    <property type="match status" value="1"/>
</dbReference>
<evidence type="ECO:0000256" key="4">
    <source>
        <dbReference type="PIRSR" id="PIRSR600514-1"/>
    </source>
</evidence>